<evidence type="ECO:0000259" key="3">
    <source>
        <dbReference type="Pfam" id="PF21678"/>
    </source>
</evidence>
<accession>A0A067SY07</accession>
<dbReference type="InterPro" id="IPR029636">
    <property type="entry name" value="Csf1"/>
</dbReference>
<evidence type="ECO:0000256" key="1">
    <source>
        <dbReference type="SAM" id="MobiDB-lite"/>
    </source>
</evidence>
<dbReference type="HOGENOM" id="CLU_000463_0_0_1"/>
<name>A0A067SY07_GALM3</name>
<dbReference type="InterPro" id="IPR056779">
    <property type="entry name" value="Csf1_C"/>
</dbReference>
<dbReference type="Proteomes" id="UP000027222">
    <property type="component" value="Unassembled WGS sequence"/>
</dbReference>
<dbReference type="PANTHER" id="PTHR32085:SF3">
    <property type="entry name" value="PROTEIN CSF1"/>
    <property type="match status" value="1"/>
</dbReference>
<dbReference type="EMBL" id="KL142380">
    <property type="protein sequence ID" value="KDR75835.1"/>
    <property type="molecule type" value="Genomic_DNA"/>
</dbReference>
<proteinExistence type="predicted"/>
<keyword evidence="2" id="KW-1133">Transmembrane helix</keyword>
<gene>
    <name evidence="5" type="ORF">GALMADRAFT_156774</name>
</gene>
<dbReference type="OrthoDB" id="10051416at2759"/>
<protein>
    <submittedName>
        <fullName evidence="5">Uncharacterized protein</fullName>
    </submittedName>
</protein>
<evidence type="ECO:0000313" key="5">
    <source>
        <dbReference type="EMBL" id="KDR75835.1"/>
    </source>
</evidence>
<feature type="compositionally biased region" description="Polar residues" evidence="1">
    <location>
        <begin position="3157"/>
        <end position="3174"/>
    </location>
</feature>
<dbReference type="STRING" id="685588.A0A067SY07"/>
<dbReference type="Pfam" id="PF21678">
    <property type="entry name" value="Csf1_N"/>
    <property type="match status" value="1"/>
</dbReference>
<keyword evidence="2" id="KW-0812">Transmembrane</keyword>
<dbReference type="InterPro" id="IPR048636">
    <property type="entry name" value="Csf1_N"/>
</dbReference>
<feature type="domain" description="Csf1 N-terminal" evidence="3">
    <location>
        <begin position="18"/>
        <end position="784"/>
    </location>
</feature>
<evidence type="ECO:0000313" key="6">
    <source>
        <dbReference type="Proteomes" id="UP000027222"/>
    </source>
</evidence>
<dbReference type="GO" id="GO:0016020">
    <property type="term" value="C:membrane"/>
    <property type="evidence" value="ECO:0007669"/>
    <property type="project" value="InterPro"/>
</dbReference>
<dbReference type="PANTHER" id="PTHR32085">
    <property type="entry name" value="PROTEIN CSF1"/>
    <property type="match status" value="1"/>
</dbReference>
<feature type="domain" description="Csf1 C-terminal region" evidence="4">
    <location>
        <begin position="2501"/>
        <end position="2798"/>
    </location>
</feature>
<feature type="region of interest" description="Disordered" evidence="1">
    <location>
        <begin position="1150"/>
        <end position="1212"/>
    </location>
</feature>
<feature type="region of interest" description="Disordered" evidence="1">
    <location>
        <begin position="3140"/>
        <end position="3230"/>
    </location>
</feature>
<evidence type="ECO:0000256" key="2">
    <source>
        <dbReference type="SAM" id="Phobius"/>
    </source>
</evidence>
<organism evidence="5 6">
    <name type="scientific">Galerina marginata (strain CBS 339.88)</name>
    <dbReference type="NCBI Taxonomy" id="685588"/>
    <lineage>
        <taxon>Eukaryota</taxon>
        <taxon>Fungi</taxon>
        <taxon>Dikarya</taxon>
        <taxon>Basidiomycota</taxon>
        <taxon>Agaricomycotina</taxon>
        <taxon>Agaricomycetes</taxon>
        <taxon>Agaricomycetidae</taxon>
        <taxon>Agaricales</taxon>
        <taxon>Agaricineae</taxon>
        <taxon>Strophariaceae</taxon>
        <taxon>Galerina</taxon>
    </lineage>
</organism>
<reference evidence="6" key="1">
    <citation type="journal article" date="2014" name="Proc. Natl. Acad. Sci. U.S.A.">
        <title>Extensive sampling of basidiomycete genomes demonstrates inadequacy of the white-rot/brown-rot paradigm for wood decay fungi.</title>
        <authorList>
            <person name="Riley R."/>
            <person name="Salamov A.A."/>
            <person name="Brown D.W."/>
            <person name="Nagy L.G."/>
            <person name="Floudas D."/>
            <person name="Held B.W."/>
            <person name="Levasseur A."/>
            <person name="Lombard V."/>
            <person name="Morin E."/>
            <person name="Otillar R."/>
            <person name="Lindquist E.A."/>
            <person name="Sun H."/>
            <person name="LaButti K.M."/>
            <person name="Schmutz J."/>
            <person name="Jabbour D."/>
            <person name="Luo H."/>
            <person name="Baker S.E."/>
            <person name="Pisabarro A.G."/>
            <person name="Walton J.D."/>
            <person name="Blanchette R.A."/>
            <person name="Henrissat B."/>
            <person name="Martin F."/>
            <person name="Cullen D."/>
            <person name="Hibbett D.S."/>
            <person name="Grigoriev I.V."/>
        </authorList>
    </citation>
    <scope>NUCLEOTIDE SEQUENCE [LARGE SCALE GENOMIC DNA]</scope>
    <source>
        <strain evidence="6">CBS 339.88</strain>
    </source>
</reference>
<feature type="compositionally biased region" description="Polar residues" evidence="1">
    <location>
        <begin position="3192"/>
        <end position="3210"/>
    </location>
</feature>
<keyword evidence="2" id="KW-0472">Membrane</keyword>
<feature type="compositionally biased region" description="Low complexity" evidence="1">
    <location>
        <begin position="1197"/>
        <end position="1212"/>
    </location>
</feature>
<sequence length="3315" mass="370923">MFNRLLLIACVCIVVALILYFFYWNRFIAFIIGQTIRLLFWNQEGSSIWIEIGSIHFSLLTGRILLKDVHYHSSNQTIKIVKGQIQWRYWIRRPTSEEEIHSIRGEQVKHASRLWSCRIQLSFQGVEWFLYNRTAAYDNIIEQIEKSSRPMSRSSSHGRFFSRFSHQDAGSPFYPPSVVRASMRVPDPVKRAMAWFRHQLPTLDPKDLLPLGIDIQTGAIILGNHSTPNILVAEFQNALGTFGVVPARSRYDLYKQVLNLKFQNALIRLVHNGDYIDSMTTLGALVHNRIKHHPTLRKPTFYQNYRTFFKLWRQIKLYGLVTDYFATRRTQHINQTAGAATAKKSKKTIDEDTPVGIDFSTFEYAVERKMLETPTLDLTYYVDVVGEVPSQPITRCQDGVHDIGNGDTAPEWGIDLVMYGGFLRYGPWADRQRAELQRAFFPPTYLDSEVTPNLRPGEKRSWTALQVFVELRDETTLHIPFREASKDWQWDGSVNIPQRPRVREPAYVSLAIGDRSSINYIMPMAVGPSGYESTLEIHLDTISITSSLNDIRLISAESFRVRGELPSPIRWEAERTWTISAFLRQPVLFLLRDHINMITDLGKDWVSGPPTEYQKFVPTIYVFKLEMHHFEMNLYANDQNIVDKPLIKEENALITVVGPHLKSFTTIPSNTFRPNSTLIPFHITAPDLAVNISLPRWNTHALHARKEGINLLKSSAFNLSGSYRYFAEVKEEYVEQLRLQFDLKDSVFRAYGWSIRYFMVLRDNYFGSFTHFQTLYEYLDKRRRNAPVGDPIGLKYRPGKANMLQVEISLRVEAVRTLLPIGLVGGSAQHATGATMAAHEEDGCLALRTSEIQLQFRMHDYYMEMSLNLDTITGAIKRGRAILPSSSGCDQASKEILTIDGVYITANRLFGPQPRTATYVCIWEIAVGNVKASMLPSEIMMLAAAGNSFRLNFVDLVNAPAPDFLPVDDPDVSFYKITVKTIEMNCKAGNAVLLVQMQHGLKLDSNDLGAHQYRKVTSLKVPHISTKVLLTSSVERNAWLEAAEAVFDVYLDIYASPVGHRAMTRTQLAFIEEQDRLTGRAKRMFNQLRPRAKVNNASIHNFHRNGIYLPQPTLPNLANSSPTSISPQRANIHHRTPSWRFSAFTNLSDSEGEEGVSEADRDARLARTRTSTPVPEHREDEVTTSSGDESDDADLTDSNSVGDDWSDVGDSSNEQATSSLLLFYSPIVRHYVPNWLGTPEFWEGVSFTKTREGAPFMHLDTETEGNGAPNATSFTSLDDIPRDENITTFRLKLCKTTSVVITPLLLPAAVYFEEEIKNVLIGPELCVDSLMVDCLARIFAKETSKSVVFQLVLPNAKIQLTQHMTMSEEGSPNIAKAMQSTALPSNLDVTAVLNLGLHGLYLSGVVGQSSSFVASLEKATGMLDRSIDKRTLAILSDNYVVELVLSSPSIKLAQHTVGTNLGVISIKIGNRGPELVAATVIALLSMGALILELVDGLKSHQRRTKRTIIGNILKATEQQGPVIDSLSTTQPSYLVQTGAPHILRTDATFKFLYHLRNNIHVGDPENPLLRRSSSLIGLPDLVSLIEARLALLDQDAYSVGHLKSMDPHLFDQEERTDTNRLKQQIRHIDFLSTRLTTATITVLDPSGGLSSQFAVDNLGLILQSRTSDLIQFNLNNLSTASQTSLRSKTPKIIRGSVVTISLGNATLVVSPNLMNFAQNILRVKRSFSSGLTDTTPTKVLRELTDKSSIFSSRLWSLDIIAVIQHLRVQAAAENLILVMGFNGIQASSALLAAHYGIQSMSHAILFDEVYFQARSPANPAKESDQDILAAVAFITGRVSGVSRPETGSRKNLKLVFTLASLRLHVPRSALRLYRFIGEWRADYLPGIEAAMKTLLSEYKARPTKPHSPAPSRLSGRGLMLQIHGQVGHFEISLQVMHGTWLSWEFNKTVAYFQSSAMMTGGTHAFGLQVASMVVSISSKPNAREVAPSSRVKLALPPLSLAGNSDGYRIHTLVLFEFVELKVKPSHWDTLLSVQQKFGQDFNDLVTLIQKTRQEGSLTSTKPIGSKGTVFQYEAHLKMRGFRIGLEGVSSTVLLECQDINGGVSNAKDWVWDVSLSDLALSLAPRVGGHRNTTFNRDHRSAFVIIDFRFDGSNSNANDVKTLQLSVSKIHAVMQASSIGEFGDFIDNLQAELLERQEQRALELAAFKEKTRRILETFDVNVGDVQLEETSWINELTVNISIRSIGVAFPLTHDDELVLPQVKGQELPPVPAFLFSIKSIEFATNRGETGQAIMQRLSFQFISRFRQSAPEDFAAERHHTRNCLLYPHMMAQLRSSSSSSSSDRSRKISIKADVSGFILDIDSTIPKYIFSLIDVYRQGKERVERLSANAPLTPFSSIPIAEDLKPPPVEKRYTSVPTSNVFINLVFHSGKVRLYSGAASKLFKASSSRFLELSDEQILSLGAEVFNLPVVSVWGEYRATPASQKLPKGPEQEPSILMFNSTVHSSNNVLRPTLLPFLTELVNRIESRMRKVSYRTSRRSSAILPVPSMSSISRIDDGDLEDYISSMQICFSLRIDQSKLELTCQPDVNVVAGLHWENGGFVVNVSPGAKEVSFFGSVGGLTVGLKHGFLSEDCVKLDARNLAFSVSFRKMELGSGNAVNSISVALDTEFLGAVRFSRLQDILCFKAVWLDRIPIFNKQSPIETQTPFTSTFASTMDTSPKVETPSDRGLSTIILVRIRNINLEVDLGQSITRINLGLHNSIFRTKLADELNEVFLFVDEVSLTAQGNISGHAHVSSCVFQTIRRSEDAVWNDNTRSKMLELKLTSNALVVSLDSDHQQLLHYRAEPLEVEISDDWSKIQTLTEDDSRPLQLSFTVTCPEIVAAATVGTIPKLLSYMNKFKANLDAQRQGAFRESQTFRATRTPKPDNPLSAVAEAMLHSARSRFKEADSGLSYTIRQHMSLRLDLLRLIVFPRSMRDLEIAQFIGRDVQARLDGAVGSDSMPARRDLHLSFSSMIISKYTQIGHPPFVSVNSIEEQAGPDWLTALFRNATEATIVGLPSMKMHMISEESSEEFTTTLTYDFHSEFIRRAGMKAFEDIYITLNMSLYSWLTVLRKNLTREMEQVRAAEDWRNSMSTVSTTIVTGGTQRKKKIPEPLSLTDSPRSATLPTAGSTGLSPFAPSSARYGWMDPTRAPQSSREQSLSPLAQTLSPFPSMKEAPEEPATLQGPPKRPTMIYKVRNRHIERLTMRQLGEATPDVMHPFFMKKAGFNLEDSLPQYVHEYATNPLEEIMEVLLKLYSQQLLKGTKKTGNVDPIT</sequence>
<evidence type="ECO:0000259" key="4">
    <source>
        <dbReference type="Pfam" id="PF25038"/>
    </source>
</evidence>
<feature type="transmembrane region" description="Helical" evidence="2">
    <location>
        <begin position="5"/>
        <end position="24"/>
    </location>
</feature>
<dbReference type="Pfam" id="PF25038">
    <property type="entry name" value="Csf1_C"/>
    <property type="match status" value="1"/>
</dbReference>
<keyword evidence="6" id="KW-1185">Reference proteome</keyword>
<dbReference type="GO" id="GO:0006113">
    <property type="term" value="P:fermentation"/>
    <property type="evidence" value="ECO:0007669"/>
    <property type="project" value="InterPro"/>
</dbReference>